<gene>
    <name evidence="3" type="ORF">KUCA_T00000465001</name>
</gene>
<dbReference type="RefSeq" id="XP_022456519.1">
    <property type="nucleotide sequence ID" value="XM_022605008.1"/>
</dbReference>
<dbReference type="SMART" id="SM00164">
    <property type="entry name" value="TBC"/>
    <property type="match status" value="1"/>
</dbReference>
<feature type="compositionally biased region" description="Polar residues" evidence="1">
    <location>
        <begin position="550"/>
        <end position="575"/>
    </location>
</feature>
<dbReference type="GeneID" id="34517907"/>
<dbReference type="OrthoDB" id="27140at2759"/>
<keyword evidence="4" id="KW-1185">Reference proteome</keyword>
<dbReference type="AlphaFoldDB" id="W6MJB4"/>
<proteinExistence type="predicted"/>
<sequence length="609" mass="68510">MTMEASNFALASPSLESPVKKPSTSSSTSSSIKLGLSSRSHAKLAVTDTPELVRLCNHYLQTKNVGGLAMIARQRGLPPALRAKAWPVLLRYHPFVINPYITPDFEVELDENDETPVSEDTSVAKIKSDLRKYLKSSRATLEPKNLTPELRELFSTQDEIFQTIERAIVKFMKKWGSIINYDSGLAWVALGLAEWIPPLPDSNYVLCGRNDIAKNGTKLRNLLDDFFERLPEDQLNSVISTHSVSSSPKSSDGSVDDPSFLLPETATDYTVNGSSGLRSPFREYPYKVMTFAEIYERLVLVILHSPEPREEETTAGQNKGSQTTEESLMNTLPMKGGSPNDRIAFFLYCLRKCLPELNQFLSEEDILNTNSQKDDWIIWWLKWCGAKAWSRYDRGRVWDMLLGWRDSKSFSQEDVSRLGLTPQTSELLGPDFFWNPLSLNNTCRPSLKPLISSLSSTNLLSMGSGGSRSSSADTELVPPVSVLDPHFELIFISVAFLKSKEFALLELEQSEIREFLNKASSQTGPNFQHILESEYKAKINAKLDAMNGVDPSTATPSLNESVDTSQHPHSMTSTNFKHRKSSRDIENVIYEAGEIWRKWLWQETVDENN</sequence>
<reference evidence="3" key="1">
    <citation type="submission" date="2013-12" db="EMBL/GenBank/DDBJ databases">
        <authorList>
            <person name="Genoscope - CEA"/>
        </authorList>
    </citation>
    <scope>NUCLEOTIDE SEQUENCE</scope>
    <source>
        <strain evidence="3">CBS 1993</strain>
    </source>
</reference>
<evidence type="ECO:0000256" key="1">
    <source>
        <dbReference type="SAM" id="MobiDB-lite"/>
    </source>
</evidence>
<feature type="domain" description="Rab-GAP TBC" evidence="2">
    <location>
        <begin position="73"/>
        <end position="431"/>
    </location>
</feature>
<dbReference type="HOGENOM" id="CLU_028817_0_0_1"/>
<dbReference type="EMBL" id="HG793125">
    <property type="protein sequence ID" value="CDK24502.1"/>
    <property type="molecule type" value="Genomic_DNA"/>
</dbReference>
<accession>W6MJB4</accession>
<dbReference type="Proteomes" id="UP000019384">
    <property type="component" value="Unassembled WGS sequence"/>
</dbReference>
<name>W6MJB4_9ASCO</name>
<organism evidence="3 4">
    <name type="scientific">Kuraishia capsulata CBS 1993</name>
    <dbReference type="NCBI Taxonomy" id="1382522"/>
    <lineage>
        <taxon>Eukaryota</taxon>
        <taxon>Fungi</taxon>
        <taxon>Dikarya</taxon>
        <taxon>Ascomycota</taxon>
        <taxon>Saccharomycotina</taxon>
        <taxon>Pichiomycetes</taxon>
        <taxon>Pichiales</taxon>
        <taxon>Pichiaceae</taxon>
        <taxon>Kuraishia</taxon>
    </lineage>
</organism>
<dbReference type="Gene3D" id="1.10.472.80">
    <property type="entry name" value="Ypt/Rab-GAP domain of gyp1p, domain 3"/>
    <property type="match status" value="1"/>
</dbReference>
<reference evidence="3" key="2">
    <citation type="submission" date="2014-02" db="EMBL/GenBank/DDBJ databases">
        <title>Complete DNA sequence of /Kuraishia capsulata/ illustrates novel genomic features among budding yeasts (/Saccharomycotina/).</title>
        <authorList>
            <person name="Morales L."/>
            <person name="Noel B."/>
            <person name="Porcel B."/>
            <person name="Marcet-Houben M."/>
            <person name="Hullo M-F."/>
            <person name="Sacerdot C."/>
            <person name="Tekaia F."/>
            <person name="Leh-Louis V."/>
            <person name="Despons L."/>
            <person name="Khanna V."/>
            <person name="Aury J-M."/>
            <person name="Barbe V."/>
            <person name="Couloux A."/>
            <person name="Labadie K."/>
            <person name="Pelletier E."/>
            <person name="Souciet J-L."/>
            <person name="Boekhout T."/>
            <person name="Gabaldon T."/>
            <person name="Wincker P."/>
            <person name="Dujon B."/>
        </authorList>
    </citation>
    <scope>NUCLEOTIDE SEQUENCE</scope>
    <source>
        <strain evidence="3">CBS 1993</strain>
    </source>
</reference>
<feature type="region of interest" description="Disordered" evidence="1">
    <location>
        <begin position="550"/>
        <end position="578"/>
    </location>
</feature>
<evidence type="ECO:0000313" key="3">
    <source>
        <dbReference type="EMBL" id="CDK24502.1"/>
    </source>
</evidence>
<evidence type="ECO:0000313" key="4">
    <source>
        <dbReference type="Proteomes" id="UP000019384"/>
    </source>
</evidence>
<evidence type="ECO:0000259" key="2">
    <source>
        <dbReference type="SMART" id="SM00164"/>
    </source>
</evidence>
<dbReference type="InterPro" id="IPR000195">
    <property type="entry name" value="Rab-GAP-TBC_dom"/>
</dbReference>
<dbReference type="STRING" id="1382522.W6MJB4"/>
<protein>
    <recommendedName>
        <fullName evidence="2">Rab-GAP TBC domain-containing protein</fullName>
    </recommendedName>
</protein>
<dbReference type="InterPro" id="IPR035969">
    <property type="entry name" value="Rab-GAP_TBC_sf"/>
</dbReference>
<dbReference type="SUPFAM" id="SSF47923">
    <property type="entry name" value="Ypt/Rab-GAP domain of gyp1p"/>
    <property type="match status" value="1"/>
</dbReference>